<feature type="active site" description="Phosphocysteine intermediate; for EIIB activity" evidence="11">
    <location>
        <position position="452"/>
    </location>
</feature>
<evidence type="ECO:0000256" key="7">
    <source>
        <dbReference type="ARBA" id="ARBA00022692"/>
    </source>
</evidence>
<evidence type="ECO:0000259" key="13">
    <source>
        <dbReference type="PROSITE" id="PS51093"/>
    </source>
</evidence>
<feature type="transmembrane region" description="Helical" evidence="12">
    <location>
        <begin position="275"/>
        <end position="294"/>
    </location>
</feature>
<dbReference type="NCBIfam" id="TIGR02002">
    <property type="entry name" value="PTS-II-BC-glcB"/>
    <property type="match status" value="1"/>
</dbReference>
<evidence type="ECO:0000259" key="14">
    <source>
        <dbReference type="PROSITE" id="PS51098"/>
    </source>
</evidence>
<dbReference type="PANTHER" id="PTHR30009:SF20">
    <property type="entry name" value="PTS SYSTEM GLUCOSE-SPECIFIC EIICB COMPONENT-RELATED"/>
    <property type="match status" value="1"/>
</dbReference>
<dbReference type="InterPro" id="IPR003352">
    <property type="entry name" value="PTS_EIIC"/>
</dbReference>
<keyword evidence="9 12" id="KW-1133">Transmembrane helix</keyword>
<evidence type="ECO:0000256" key="3">
    <source>
        <dbReference type="ARBA" id="ARBA00022475"/>
    </source>
</evidence>
<keyword evidence="5" id="KW-0808">Transferase</keyword>
<sequence length="683" mass="73394">MKNLAMKFVNKLTNIGGSLQTPIAILPAAGILLALGTIFTSQSFLDMMPIMDNPTLTHIFNVCLQCGSIIFGNLPLIFAAGVAIGLTNNDGVAALSAIVGYLIMNVTIGGILNVTPEMLETSRAYTSILGIPTLQTGVLGGIFIGVLASAIYNRFYKVELPQALAFFAGKRSVPIITAFAAFFLGIVMCFVWPPIQDGINALSATISNMNSAAAGFMFGFVERLTIPFGMNHVWWPTFWLQAGEYVNQAGQVVNGDQLIFFAQLADNVPLTAGTFMNGLFVLKMFSMPAAAFAMYKCARPENRKKVAGIMLSGAITSFVCGITEPLEFCFIFAAPVLFLIHAVIAGLGFAAMNLLGAHLGFSFSGGSLDYLFFNVLTNRSNWWIVIPVGIALFAIYYFLFTFAIKKWNLKTPGREAKKETDVDDVAISDTELITKVIEALGGSSNIVHVNACYSRLRVDVHEVSKVDKDAFTNLQASGVSILGKNIQVIYGMKAVAMKEGVLAMMKGATITGESISSVQGDINISEDPKALEQLVSPYTGIIMPITAVPDEVFKSRAMGDGFAVDLNNGEITSPINGTVISIFPTKHAISLVDTKKNEVLLHLGLDTVNLNGEGFTLHVEAGDSVTAGQKLADVDLKLLKEKQISAISPVIFTNLDSSKYEIKIKTNGSVAKGQKSLFEIVKK</sequence>
<protein>
    <submittedName>
        <fullName evidence="16">PTS transporter subunit EIIC</fullName>
    </submittedName>
</protein>
<dbReference type="FunFam" id="2.70.70.10:FF:000001">
    <property type="entry name" value="PTS system glucose-specific IIA component"/>
    <property type="match status" value="1"/>
</dbReference>
<evidence type="ECO:0000256" key="5">
    <source>
        <dbReference type="ARBA" id="ARBA00022679"/>
    </source>
</evidence>
<dbReference type="GO" id="GO:0055056">
    <property type="term" value="F:D-glucose transmembrane transporter activity"/>
    <property type="evidence" value="ECO:0007669"/>
    <property type="project" value="InterPro"/>
</dbReference>
<dbReference type="InterPro" id="IPR036878">
    <property type="entry name" value="Glu_permease_IIB"/>
</dbReference>
<dbReference type="EMBL" id="WWTN01000033">
    <property type="protein sequence ID" value="MZH57318.1"/>
    <property type="molecule type" value="Genomic_DNA"/>
</dbReference>
<feature type="transmembrane region" description="Helical" evidence="12">
    <location>
        <begin position="124"/>
        <end position="152"/>
    </location>
</feature>
<dbReference type="InterPro" id="IPR018113">
    <property type="entry name" value="PTrfase_EIIB_Cys"/>
</dbReference>
<feature type="transmembrane region" description="Helical" evidence="12">
    <location>
        <begin position="91"/>
        <end position="112"/>
    </location>
</feature>
<gene>
    <name evidence="16" type="ORF">GT664_16585</name>
</gene>
<evidence type="ECO:0000256" key="8">
    <source>
        <dbReference type="ARBA" id="ARBA00022777"/>
    </source>
</evidence>
<evidence type="ECO:0000256" key="10">
    <source>
        <dbReference type="ARBA" id="ARBA00023136"/>
    </source>
</evidence>
<dbReference type="InterPro" id="IPR001127">
    <property type="entry name" value="PTS_EIIA_1_perm"/>
</dbReference>
<dbReference type="Pfam" id="PF02378">
    <property type="entry name" value="PTS_EIIC"/>
    <property type="match status" value="1"/>
</dbReference>
<dbReference type="PROSITE" id="PS51093">
    <property type="entry name" value="PTS_EIIA_TYPE_1"/>
    <property type="match status" value="1"/>
</dbReference>
<dbReference type="Gene3D" id="3.30.1360.60">
    <property type="entry name" value="Glucose permease domain IIB"/>
    <property type="match status" value="1"/>
</dbReference>
<dbReference type="Proteomes" id="UP000604383">
    <property type="component" value="Unassembled WGS sequence"/>
</dbReference>
<dbReference type="CDD" id="cd00212">
    <property type="entry name" value="PTS_IIB_glc"/>
    <property type="match status" value="1"/>
</dbReference>
<evidence type="ECO:0000313" key="16">
    <source>
        <dbReference type="EMBL" id="MZH57318.1"/>
    </source>
</evidence>
<keyword evidence="3" id="KW-1003">Cell membrane</keyword>
<reference evidence="16" key="1">
    <citation type="journal article" date="2019" name="Nat. Med.">
        <title>A library of human gut bacterial isolates paired with longitudinal multiomics data enables mechanistic microbiome research.</title>
        <authorList>
            <person name="Poyet M."/>
            <person name="Groussin M."/>
            <person name="Gibbons S.M."/>
            <person name="Avila-Pacheco J."/>
            <person name="Jiang X."/>
            <person name="Kearney S.M."/>
            <person name="Perrotta A.R."/>
            <person name="Berdy B."/>
            <person name="Zhao S."/>
            <person name="Lieberman T.D."/>
            <person name="Swanson P.K."/>
            <person name="Smith M."/>
            <person name="Roesemann S."/>
            <person name="Alexander J.E."/>
            <person name="Rich S.A."/>
            <person name="Livny J."/>
            <person name="Vlamakis H."/>
            <person name="Clish C."/>
            <person name="Bullock K."/>
            <person name="Deik A."/>
            <person name="Scott J."/>
            <person name="Pierce K.A."/>
            <person name="Xavier R.J."/>
            <person name="Alm E.J."/>
        </authorList>
    </citation>
    <scope>NUCLEOTIDE SEQUENCE</scope>
    <source>
        <strain evidence="16">BIOML-A12</strain>
    </source>
</reference>
<dbReference type="GO" id="GO:0008982">
    <property type="term" value="F:protein-N(PI)-phosphohistidine-sugar phosphotransferase activity"/>
    <property type="evidence" value="ECO:0007669"/>
    <property type="project" value="InterPro"/>
</dbReference>
<dbReference type="SUPFAM" id="SSF55604">
    <property type="entry name" value="Glucose permease domain IIB"/>
    <property type="match status" value="1"/>
</dbReference>
<proteinExistence type="predicted"/>
<dbReference type="InterPro" id="IPR001996">
    <property type="entry name" value="PTS_IIB_1"/>
</dbReference>
<dbReference type="PROSITE" id="PS51098">
    <property type="entry name" value="PTS_EIIB_TYPE_1"/>
    <property type="match status" value="1"/>
</dbReference>
<dbReference type="RefSeq" id="WP_021420198.1">
    <property type="nucleotide sequence ID" value="NZ_AP025565.1"/>
</dbReference>
<feature type="domain" description="PTS EIIB type-1" evidence="14">
    <location>
        <begin position="430"/>
        <end position="511"/>
    </location>
</feature>
<evidence type="ECO:0000256" key="1">
    <source>
        <dbReference type="ARBA" id="ARBA00004651"/>
    </source>
</evidence>
<feature type="transmembrane region" description="Helical" evidence="12">
    <location>
        <begin position="359"/>
        <end position="376"/>
    </location>
</feature>
<evidence type="ECO:0000256" key="2">
    <source>
        <dbReference type="ARBA" id="ARBA00022448"/>
    </source>
</evidence>
<keyword evidence="10 12" id="KW-0472">Membrane</keyword>
<feature type="transmembrane region" description="Helical" evidence="12">
    <location>
        <begin position="173"/>
        <end position="195"/>
    </location>
</feature>
<dbReference type="InterPro" id="IPR011299">
    <property type="entry name" value="PTS_IIBC_glc"/>
</dbReference>
<evidence type="ECO:0000256" key="12">
    <source>
        <dbReference type="SAM" id="Phobius"/>
    </source>
</evidence>
<dbReference type="InterPro" id="IPR050429">
    <property type="entry name" value="PTS_Glucose_EIICBA"/>
</dbReference>
<dbReference type="SUPFAM" id="SSF51261">
    <property type="entry name" value="Duplicated hybrid motif"/>
    <property type="match status" value="1"/>
</dbReference>
<evidence type="ECO:0000256" key="6">
    <source>
        <dbReference type="ARBA" id="ARBA00022683"/>
    </source>
</evidence>
<dbReference type="InterPro" id="IPR011055">
    <property type="entry name" value="Dup_hybrid_motif"/>
</dbReference>
<dbReference type="GO" id="GO:1904659">
    <property type="term" value="P:D-glucose transmembrane transport"/>
    <property type="evidence" value="ECO:0007669"/>
    <property type="project" value="InterPro"/>
</dbReference>
<evidence type="ECO:0000313" key="17">
    <source>
        <dbReference type="Proteomes" id="UP000604383"/>
    </source>
</evidence>
<name>A0AB36BAE3_CLOIN</name>
<dbReference type="PANTHER" id="PTHR30009">
    <property type="entry name" value="CYTOCHROME C-TYPE SYNTHESIS PROTEIN AND PTS TRANSMEMBRANE COMPONENT"/>
    <property type="match status" value="1"/>
</dbReference>
<dbReference type="GO" id="GO:0005886">
    <property type="term" value="C:plasma membrane"/>
    <property type="evidence" value="ECO:0007669"/>
    <property type="project" value="UniProtKB-SubCell"/>
</dbReference>
<dbReference type="InterPro" id="IPR013013">
    <property type="entry name" value="PTS_EIIC_1"/>
</dbReference>
<dbReference type="Gene3D" id="2.70.70.10">
    <property type="entry name" value="Glucose Permease (Domain IIA)"/>
    <property type="match status" value="1"/>
</dbReference>
<comment type="caution">
    <text evidence="16">The sequence shown here is derived from an EMBL/GenBank/DDBJ whole genome shotgun (WGS) entry which is preliminary data.</text>
</comment>
<feature type="domain" description="PTS EIIA type-1" evidence="13">
    <location>
        <begin position="550"/>
        <end position="654"/>
    </location>
</feature>
<dbReference type="NCBIfam" id="TIGR00830">
    <property type="entry name" value="PTBA"/>
    <property type="match status" value="1"/>
</dbReference>
<feature type="transmembrane region" description="Helical" evidence="12">
    <location>
        <begin position="382"/>
        <end position="404"/>
    </location>
</feature>
<dbReference type="GO" id="GO:0009401">
    <property type="term" value="P:phosphoenolpyruvate-dependent sugar phosphotransferase system"/>
    <property type="evidence" value="ECO:0007669"/>
    <property type="project" value="UniProtKB-KW"/>
</dbReference>
<dbReference type="NCBIfam" id="TIGR00826">
    <property type="entry name" value="EIIB_glc"/>
    <property type="match status" value="1"/>
</dbReference>
<keyword evidence="2" id="KW-0813">Transport</keyword>
<feature type="transmembrane region" description="Helical" evidence="12">
    <location>
        <begin position="59"/>
        <end position="84"/>
    </location>
</feature>
<keyword evidence="7 12" id="KW-0812">Transmembrane</keyword>
<evidence type="ECO:0000256" key="4">
    <source>
        <dbReference type="ARBA" id="ARBA00022597"/>
    </source>
</evidence>
<feature type="domain" description="PTS EIIC type-1" evidence="15">
    <location>
        <begin position="6"/>
        <end position="416"/>
    </location>
</feature>
<keyword evidence="4" id="KW-0762">Sugar transport</keyword>
<dbReference type="GO" id="GO:0090563">
    <property type="term" value="F:protein-phosphocysteine-sugar phosphotransferase activity"/>
    <property type="evidence" value="ECO:0007669"/>
    <property type="project" value="TreeGrafter"/>
</dbReference>
<dbReference type="Pfam" id="PF00358">
    <property type="entry name" value="PTS_EIIA_1"/>
    <property type="match status" value="1"/>
</dbReference>
<evidence type="ECO:0000256" key="11">
    <source>
        <dbReference type="PROSITE-ProRule" id="PRU00421"/>
    </source>
</evidence>
<evidence type="ECO:0000259" key="15">
    <source>
        <dbReference type="PROSITE" id="PS51103"/>
    </source>
</evidence>
<accession>A0AB36BAE3</accession>
<comment type="subcellular location">
    <subcellularLocation>
        <location evidence="1">Cell membrane</location>
        <topology evidence="1">Multi-pass membrane protein</topology>
    </subcellularLocation>
</comment>
<keyword evidence="8" id="KW-0418">Kinase</keyword>
<dbReference type="GO" id="GO:0016301">
    <property type="term" value="F:kinase activity"/>
    <property type="evidence" value="ECO:0007669"/>
    <property type="project" value="UniProtKB-KW"/>
</dbReference>
<dbReference type="AlphaFoldDB" id="A0AB36BAE3"/>
<dbReference type="PROSITE" id="PS51103">
    <property type="entry name" value="PTS_EIIC_TYPE_1"/>
    <property type="match status" value="1"/>
</dbReference>
<organism evidence="16 17">
    <name type="scientific">Clostridium innocuum</name>
    <dbReference type="NCBI Taxonomy" id="1522"/>
    <lineage>
        <taxon>Bacteria</taxon>
        <taxon>Bacillati</taxon>
        <taxon>Bacillota</taxon>
        <taxon>Clostridia</taxon>
        <taxon>Eubacteriales</taxon>
        <taxon>Clostridiaceae</taxon>
        <taxon>Clostridium</taxon>
    </lineage>
</organism>
<feature type="transmembrane region" description="Helical" evidence="12">
    <location>
        <begin position="330"/>
        <end position="352"/>
    </location>
</feature>
<keyword evidence="6" id="KW-0598">Phosphotransferase system</keyword>
<feature type="transmembrane region" description="Helical" evidence="12">
    <location>
        <begin position="21"/>
        <end position="39"/>
    </location>
</feature>
<evidence type="ECO:0000256" key="9">
    <source>
        <dbReference type="ARBA" id="ARBA00022989"/>
    </source>
</evidence>
<dbReference type="Pfam" id="PF00367">
    <property type="entry name" value="PTS_EIIB"/>
    <property type="match status" value="1"/>
</dbReference>